<reference evidence="2 3" key="1">
    <citation type="submission" date="2019-09" db="EMBL/GenBank/DDBJ databases">
        <title>Segnochrobactrum spirostomi gen. nov., sp. nov., isolated from the ciliate Spirostomum cf. yagiui and description of a novel family, Segnochrobactraceae fam. nov. within the order Rhizobiales of the class Alphaproteobacteria.</title>
        <authorList>
            <person name="Akter S."/>
            <person name="Shazib S.U.A."/>
            <person name="Shin M.K."/>
        </authorList>
    </citation>
    <scope>NUCLEOTIDE SEQUENCE [LARGE SCALE GENOMIC DNA]</scope>
    <source>
        <strain evidence="2 3">Sp-1</strain>
    </source>
</reference>
<protein>
    <submittedName>
        <fullName evidence="2">Uncharacterized protein</fullName>
    </submittedName>
</protein>
<accession>A0A6A7Y854</accession>
<evidence type="ECO:0000313" key="3">
    <source>
        <dbReference type="Proteomes" id="UP000332515"/>
    </source>
</evidence>
<dbReference type="EMBL" id="VWNA01000001">
    <property type="protein sequence ID" value="MQT13669.1"/>
    <property type="molecule type" value="Genomic_DNA"/>
</dbReference>
<dbReference type="RefSeq" id="WP_153482716.1">
    <property type="nucleotide sequence ID" value="NZ_VWNA01000001.1"/>
</dbReference>
<organism evidence="2 3">
    <name type="scientific">Segnochrobactrum spirostomi</name>
    <dbReference type="NCBI Taxonomy" id="2608987"/>
    <lineage>
        <taxon>Bacteria</taxon>
        <taxon>Pseudomonadati</taxon>
        <taxon>Pseudomonadota</taxon>
        <taxon>Alphaproteobacteria</taxon>
        <taxon>Hyphomicrobiales</taxon>
        <taxon>Segnochrobactraceae</taxon>
        <taxon>Segnochrobactrum</taxon>
    </lineage>
</organism>
<name>A0A6A7Y854_9HYPH</name>
<proteinExistence type="predicted"/>
<dbReference type="Proteomes" id="UP000332515">
    <property type="component" value="Unassembled WGS sequence"/>
</dbReference>
<dbReference type="AlphaFoldDB" id="A0A6A7Y854"/>
<gene>
    <name evidence="2" type="ORF">F0357_13665</name>
</gene>
<evidence type="ECO:0000313" key="2">
    <source>
        <dbReference type="EMBL" id="MQT13669.1"/>
    </source>
</evidence>
<sequence>MRRQSRPALRRLQALRAAALDRPELREPSTSITRAAASGATSAPIKALDADLRALIDAELQRRMT</sequence>
<keyword evidence="3" id="KW-1185">Reference proteome</keyword>
<feature type="region of interest" description="Disordered" evidence="1">
    <location>
        <begin position="20"/>
        <end position="43"/>
    </location>
</feature>
<comment type="caution">
    <text evidence="2">The sequence shown here is derived from an EMBL/GenBank/DDBJ whole genome shotgun (WGS) entry which is preliminary data.</text>
</comment>
<evidence type="ECO:0000256" key="1">
    <source>
        <dbReference type="SAM" id="MobiDB-lite"/>
    </source>
</evidence>